<keyword evidence="5" id="KW-1185">Reference proteome</keyword>
<dbReference type="EMBL" id="JAHSPG010000010">
    <property type="protein sequence ID" value="MBV4358132.1"/>
    <property type="molecule type" value="Genomic_DNA"/>
</dbReference>
<evidence type="ECO:0000313" key="5">
    <source>
        <dbReference type="Proteomes" id="UP000812270"/>
    </source>
</evidence>
<name>A0A9E2SB89_9BACT</name>
<comment type="caution">
    <text evidence="4">The sequence shown here is derived from an EMBL/GenBank/DDBJ whole genome shotgun (WGS) entry which is preliminary data.</text>
</comment>
<feature type="region of interest" description="Disordered" evidence="1">
    <location>
        <begin position="359"/>
        <end position="395"/>
    </location>
</feature>
<evidence type="ECO:0000313" key="4">
    <source>
        <dbReference type="EMBL" id="MBV4358132.1"/>
    </source>
</evidence>
<feature type="signal peptide" evidence="2">
    <location>
        <begin position="1"/>
        <end position="22"/>
    </location>
</feature>
<dbReference type="RefSeq" id="WP_217791817.1">
    <property type="nucleotide sequence ID" value="NZ_JAHSPG010000010.1"/>
</dbReference>
<reference evidence="4" key="1">
    <citation type="submission" date="2021-06" db="EMBL/GenBank/DDBJ databases">
        <authorList>
            <person name="Huq M.A."/>
        </authorList>
    </citation>
    <scope>NUCLEOTIDE SEQUENCE</scope>
    <source>
        <strain evidence="4">MAH-26</strain>
    </source>
</reference>
<protein>
    <submittedName>
        <fullName evidence="4">OmpA family protein</fullName>
    </submittedName>
</protein>
<dbReference type="Proteomes" id="UP000812270">
    <property type="component" value="Unassembled WGS sequence"/>
</dbReference>
<dbReference type="Pfam" id="PF00691">
    <property type="entry name" value="OmpA"/>
    <property type="match status" value="1"/>
</dbReference>
<proteinExistence type="predicted"/>
<dbReference type="InterPro" id="IPR006665">
    <property type="entry name" value="OmpA-like"/>
</dbReference>
<evidence type="ECO:0000256" key="1">
    <source>
        <dbReference type="SAM" id="MobiDB-lite"/>
    </source>
</evidence>
<feature type="chain" id="PRO_5038616407" evidence="2">
    <location>
        <begin position="23"/>
        <end position="554"/>
    </location>
</feature>
<sequence length="554" mass="60106">MVRKKLKLLTALLCLTASGAFAQLGSSYDVKDSSLISKKNLPQHNEFLNNAYPYPAKPRNQWEVGVKGGWSAVAGDVRYQGLTGGAGISVRKALGYVFSLRAEYDWMRSKGLNFSPSVPPDVANSAWSAYAPGQVVFYNYRTTIQELSLQGVVTLNNIRFHKAKTGFNLYAFGGIAGMIYDTKVDALDGNGNPYTNLFTTVNNNYSGQFTYENRKDIRKALKDGMDKSYETHAETDVAQPKLFGQSFKPAAVVGMGVQFKLSKKLNLQFEDKYTIVKSDLIDGQQWQAAAVAGAPGTRPQGIMTRDFDSYNFLSVGLNFNLGGKSVEPLWWLNPLDYAYNEINAPRHMKLPKPVLDDADGDGVTDQFDLEPNTPAGAPVDSHGVSKDTDGDGVPDYKDKELITPTQCQPVDADGVGKCPEPPCCQDIRNNMMTKPAGCGIGDLPSVSFGAKSVSLSKDAKAVLAGVAQKMKDNANCKVAVVGYGESSKSAQQLSWDRVNAVINYLVEKEGINADRLIFKYGEGGGDANTVDLRDGSGEEGPNTVPAPHPNLRKK</sequence>
<gene>
    <name evidence="4" type="ORF">KTO63_13285</name>
</gene>
<feature type="region of interest" description="Disordered" evidence="1">
    <location>
        <begin position="528"/>
        <end position="554"/>
    </location>
</feature>
<dbReference type="AlphaFoldDB" id="A0A9E2SB89"/>
<keyword evidence="2" id="KW-0732">Signal</keyword>
<evidence type="ECO:0000259" key="3">
    <source>
        <dbReference type="Pfam" id="PF00691"/>
    </source>
</evidence>
<feature type="domain" description="OmpA-like" evidence="3">
    <location>
        <begin position="448"/>
        <end position="524"/>
    </location>
</feature>
<accession>A0A9E2SB89</accession>
<evidence type="ECO:0000256" key="2">
    <source>
        <dbReference type="SAM" id="SignalP"/>
    </source>
</evidence>
<organism evidence="4 5">
    <name type="scientific">Pinibacter aurantiacus</name>
    <dbReference type="NCBI Taxonomy" id="2851599"/>
    <lineage>
        <taxon>Bacteria</taxon>
        <taxon>Pseudomonadati</taxon>
        <taxon>Bacteroidota</taxon>
        <taxon>Chitinophagia</taxon>
        <taxon>Chitinophagales</taxon>
        <taxon>Chitinophagaceae</taxon>
        <taxon>Pinibacter</taxon>
    </lineage>
</organism>
<feature type="compositionally biased region" description="Basic and acidic residues" evidence="1">
    <location>
        <begin position="383"/>
        <end position="395"/>
    </location>
</feature>